<dbReference type="EC" id="2.7.13.3" evidence="2"/>
<dbReference type="CDD" id="cd18774">
    <property type="entry name" value="PDC2_HK_sensor"/>
    <property type="match status" value="1"/>
</dbReference>
<proteinExistence type="predicted"/>
<gene>
    <name evidence="10" type="ORF">ABK249_19820</name>
</gene>
<dbReference type="PANTHER" id="PTHR41523:SF7">
    <property type="entry name" value="HISTIDINE KINASE"/>
    <property type="match status" value="1"/>
</dbReference>
<reference evidence="10 11" key="1">
    <citation type="submission" date="2024-05" db="EMBL/GenBank/DDBJ databases">
        <title>Neorhizobium sp. Rsf11, a plant growth promoting and heavy metal resistant PAH-degrader.</title>
        <authorList>
            <person name="Golubev S.N."/>
            <person name="Muratova A.Y."/>
            <person name="Markelova M.I."/>
        </authorList>
    </citation>
    <scope>NUCLEOTIDE SEQUENCE [LARGE SCALE GENOMIC DNA]</scope>
    <source>
        <strain evidence="10 11">Rsf11</strain>
    </source>
</reference>
<protein>
    <recommendedName>
        <fullName evidence="2">histidine kinase</fullName>
        <ecNumber evidence="2">2.7.13.3</ecNumber>
    </recommendedName>
</protein>
<evidence type="ECO:0000256" key="8">
    <source>
        <dbReference type="SAM" id="Phobius"/>
    </source>
</evidence>
<keyword evidence="11" id="KW-1185">Reference proteome</keyword>
<keyword evidence="5" id="KW-0547">Nucleotide-binding</keyword>
<feature type="transmembrane region" description="Helical" evidence="8">
    <location>
        <begin position="283"/>
        <end position="302"/>
    </location>
</feature>
<name>A0ABV0M5M7_9HYPH</name>
<evidence type="ECO:0000256" key="6">
    <source>
        <dbReference type="ARBA" id="ARBA00022777"/>
    </source>
</evidence>
<dbReference type="Proteomes" id="UP001496627">
    <property type="component" value="Unassembled WGS sequence"/>
</dbReference>
<evidence type="ECO:0000256" key="1">
    <source>
        <dbReference type="ARBA" id="ARBA00000085"/>
    </source>
</evidence>
<sequence>MIRVSRFFPTAPIGAYLVALAVGVALPLLVFVAYLMMELEANEREILANETAEDAQLIARSIDRELQDMATTLRLLVTSPELERRDLRAFHNRTQNSLRSNSLYVILVDAAGQQQLNTRLPFGTPLGKVSNMPALESVLSRRVTEASNVFFGTTSGKHVFNISMPLPREVSASGAAMIITQNAEDLQKLISTEGLSEGWTVAIVDGSGHVVTSLGAHALSSGTAFPADTLKLMTGFKGTIEDVDGELKQMYGYAQITGWTWKAVVWGPIDAAQASILTTWRQLISGGAVFLAVGMLIAWLVGRQLRIPIRQIAEMAERIGKGEIVSPVETKIREANQVAIALSNASFDRSQAEDRIHLILHELVHRTKNILTLVQAMMRQLARKDTTMEEFQKAIGNRLQGLGKSIEALAKEQWAGVSIRRVVEIHMSTFAEVADRVELQGADFILKAEAVQNLGLILHELATNSVKYGALSVPQGKVRIAWKDVLDEAGSEPNLRLVWEERDGPPVHEPARTGFGTTIIKRHAAAAFSGQVDVDFRSEGLCWILTAPRSSFERGEGTESLKDIVI</sequence>
<evidence type="ECO:0000256" key="5">
    <source>
        <dbReference type="ARBA" id="ARBA00022741"/>
    </source>
</evidence>
<accession>A0ABV0M5M7</accession>
<dbReference type="SMART" id="SM00911">
    <property type="entry name" value="HWE_HK"/>
    <property type="match status" value="1"/>
</dbReference>
<keyword evidence="8" id="KW-1133">Transmembrane helix</keyword>
<dbReference type="Pfam" id="PF07536">
    <property type="entry name" value="HWE_HK"/>
    <property type="match status" value="1"/>
</dbReference>
<dbReference type="RefSeq" id="WP_227703906.1">
    <property type="nucleotide sequence ID" value="NZ_JBEAAL010000016.1"/>
</dbReference>
<evidence type="ECO:0000256" key="3">
    <source>
        <dbReference type="ARBA" id="ARBA00022553"/>
    </source>
</evidence>
<evidence type="ECO:0000313" key="11">
    <source>
        <dbReference type="Proteomes" id="UP001496627"/>
    </source>
</evidence>
<organism evidence="10 11">
    <name type="scientific">Neorhizobium phenanthreniclasticum</name>
    <dbReference type="NCBI Taxonomy" id="3157917"/>
    <lineage>
        <taxon>Bacteria</taxon>
        <taxon>Pseudomonadati</taxon>
        <taxon>Pseudomonadota</taxon>
        <taxon>Alphaproteobacteria</taxon>
        <taxon>Hyphomicrobiales</taxon>
        <taxon>Rhizobiaceae</taxon>
        <taxon>Rhizobium/Agrobacterium group</taxon>
        <taxon>Neorhizobium</taxon>
    </lineage>
</organism>
<dbReference type="Gene3D" id="6.10.340.10">
    <property type="match status" value="1"/>
</dbReference>
<dbReference type="Gene3D" id="3.30.565.10">
    <property type="entry name" value="Histidine kinase-like ATPase, C-terminal domain"/>
    <property type="match status" value="1"/>
</dbReference>
<keyword evidence="7" id="KW-0067">ATP-binding</keyword>
<feature type="transmembrane region" description="Helical" evidence="8">
    <location>
        <begin position="13"/>
        <end position="36"/>
    </location>
</feature>
<feature type="domain" description="Signal transduction histidine kinase HWE region" evidence="9">
    <location>
        <begin position="362"/>
        <end position="443"/>
    </location>
</feature>
<comment type="catalytic activity">
    <reaction evidence="1">
        <text>ATP + protein L-histidine = ADP + protein N-phospho-L-histidine.</text>
        <dbReference type="EC" id="2.7.13.3"/>
    </reaction>
</comment>
<keyword evidence="8" id="KW-0472">Membrane</keyword>
<evidence type="ECO:0000259" key="9">
    <source>
        <dbReference type="SMART" id="SM00911"/>
    </source>
</evidence>
<dbReference type="PANTHER" id="PTHR41523">
    <property type="entry name" value="TWO-COMPONENT SYSTEM SENSOR PROTEIN"/>
    <property type="match status" value="1"/>
</dbReference>
<dbReference type="InterPro" id="IPR011102">
    <property type="entry name" value="Sig_transdc_His_kinase_HWE"/>
</dbReference>
<keyword evidence="3" id="KW-0597">Phosphoprotein</keyword>
<keyword evidence="6 10" id="KW-0418">Kinase</keyword>
<dbReference type="Gene3D" id="3.30.450.20">
    <property type="entry name" value="PAS domain"/>
    <property type="match status" value="1"/>
</dbReference>
<dbReference type="EMBL" id="JBEAAL010000016">
    <property type="protein sequence ID" value="MEQ1407184.1"/>
    <property type="molecule type" value="Genomic_DNA"/>
</dbReference>
<evidence type="ECO:0000256" key="2">
    <source>
        <dbReference type="ARBA" id="ARBA00012438"/>
    </source>
</evidence>
<keyword evidence="4" id="KW-0808">Transferase</keyword>
<keyword evidence="8" id="KW-0812">Transmembrane</keyword>
<dbReference type="GO" id="GO:0016301">
    <property type="term" value="F:kinase activity"/>
    <property type="evidence" value="ECO:0007669"/>
    <property type="project" value="UniProtKB-KW"/>
</dbReference>
<evidence type="ECO:0000256" key="4">
    <source>
        <dbReference type="ARBA" id="ARBA00022679"/>
    </source>
</evidence>
<comment type="caution">
    <text evidence="10">The sequence shown here is derived from an EMBL/GenBank/DDBJ whole genome shotgun (WGS) entry which is preliminary data.</text>
</comment>
<evidence type="ECO:0000256" key="7">
    <source>
        <dbReference type="ARBA" id="ARBA00022840"/>
    </source>
</evidence>
<dbReference type="InterPro" id="IPR036890">
    <property type="entry name" value="HATPase_C_sf"/>
</dbReference>
<evidence type="ECO:0000313" key="10">
    <source>
        <dbReference type="EMBL" id="MEQ1407184.1"/>
    </source>
</evidence>